<dbReference type="PROSITE" id="PS50109">
    <property type="entry name" value="HIS_KIN"/>
    <property type="match status" value="1"/>
</dbReference>
<dbReference type="InterPro" id="IPR003661">
    <property type="entry name" value="HisK_dim/P_dom"/>
</dbReference>
<dbReference type="NCBIfam" id="TIGR00229">
    <property type="entry name" value="sensory_box"/>
    <property type="match status" value="2"/>
</dbReference>
<dbReference type="InterPro" id="IPR013655">
    <property type="entry name" value="PAS_fold_3"/>
</dbReference>
<evidence type="ECO:0000259" key="18">
    <source>
        <dbReference type="PROSITE" id="PS50113"/>
    </source>
</evidence>
<gene>
    <name evidence="20" type="ORF">ACFPYL_05165</name>
</gene>
<dbReference type="SUPFAM" id="SSF55874">
    <property type="entry name" value="ATPase domain of HSP90 chaperone/DNA topoisomerase II/histidine kinase"/>
    <property type="match status" value="1"/>
</dbReference>
<feature type="domain" description="Response regulatory" evidence="16">
    <location>
        <begin position="674"/>
        <end position="793"/>
    </location>
</feature>
<keyword evidence="7" id="KW-0547">Nucleotide-binding</keyword>
<evidence type="ECO:0000256" key="8">
    <source>
        <dbReference type="ARBA" id="ARBA00022777"/>
    </source>
</evidence>
<dbReference type="InterPro" id="IPR036097">
    <property type="entry name" value="HisK_dim/P_sf"/>
</dbReference>
<dbReference type="SMART" id="SM00387">
    <property type="entry name" value="HATPase_c"/>
    <property type="match status" value="1"/>
</dbReference>
<dbReference type="PROSITE" id="PS50110">
    <property type="entry name" value="RESPONSE_REGULATORY"/>
    <property type="match status" value="2"/>
</dbReference>
<dbReference type="InterPro" id="IPR000700">
    <property type="entry name" value="PAS-assoc_C"/>
</dbReference>
<dbReference type="SUPFAM" id="SSF55785">
    <property type="entry name" value="PYP-like sensor domain (PAS domain)"/>
    <property type="match status" value="2"/>
</dbReference>
<keyword evidence="11" id="KW-0902">Two-component regulatory system</keyword>
<dbReference type="Gene3D" id="3.30.450.20">
    <property type="entry name" value="PAS domain"/>
    <property type="match status" value="2"/>
</dbReference>
<comment type="subcellular location">
    <subcellularLocation>
        <location evidence="2">Cell membrane</location>
        <topology evidence="2">Multi-pass membrane protein</topology>
    </subcellularLocation>
</comment>
<comment type="catalytic activity">
    <reaction evidence="1">
        <text>ATP + protein L-histidine = ADP + protein N-phospho-L-histidine.</text>
        <dbReference type="EC" id="2.7.13.3"/>
    </reaction>
</comment>
<dbReference type="InterPro" id="IPR036641">
    <property type="entry name" value="HPT_dom_sf"/>
</dbReference>
<dbReference type="SMART" id="SM00448">
    <property type="entry name" value="REC"/>
    <property type="match status" value="2"/>
</dbReference>
<dbReference type="Gene3D" id="1.10.287.130">
    <property type="match status" value="1"/>
</dbReference>
<dbReference type="Gene3D" id="2.10.70.100">
    <property type="match status" value="1"/>
</dbReference>
<evidence type="ECO:0000256" key="6">
    <source>
        <dbReference type="ARBA" id="ARBA00022692"/>
    </source>
</evidence>
<dbReference type="CDD" id="cd16922">
    <property type="entry name" value="HATPase_EvgS-ArcB-TorS-like"/>
    <property type="match status" value="1"/>
</dbReference>
<evidence type="ECO:0000313" key="21">
    <source>
        <dbReference type="Proteomes" id="UP001596135"/>
    </source>
</evidence>
<feature type="domain" description="PAS" evidence="17">
    <location>
        <begin position="165"/>
        <end position="211"/>
    </location>
</feature>
<feature type="domain" description="Histidine kinase" evidence="15">
    <location>
        <begin position="434"/>
        <end position="655"/>
    </location>
</feature>
<organism evidence="20 21">
    <name type="scientific">Nocardioides hankookensis</name>
    <dbReference type="NCBI Taxonomy" id="443157"/>
    <lineage>
        <taxon>Bacteria</taxon>
        <taxon>Bacillati</taxon>
        <taxon>Actinomycetota</taxon>
        <taxon>Actinomycetes</taxon>
        <taxon>Propionibacteriales</taxon>
        <taxon>Nocardioidaceae</taxon>
        <taxon>Nocardioides</taxon>
    </lineage>
</organism>
<dbReference type="RefSeq" id="WP_379151184.1">
    <property type="nucleotide sequence ID" value="NZ_JBHSRJ010000003.1"/>
</dbReference>
<dbReference type="Gene3D" id="3.40.50.2300">
    <property type="match status" value="2"/>
</dbReference>
<feature type="domain" description="Response regulatory" evidence="16">
    <location>
        <begin position="815"/>
        <end position="933"/>
    </location>
</feature>
<dbReference type="EMBL" id="JBHSRJ010000003">
    <property type="protein sequence ID" value="MFC6042448.1"/>
    <property type="molecule type" value="Genomic_DNA"/>
</dbReference>
<dbReference type="InterPro" id="IPR005467">
    <property type="entry name" value="His_kinase_dom"/>
</dbReference>
<evidence type="ECO:0000259" key="19">
    <source>
        <dbReference type="PROSITE" id="PS50894"/>
    </source>
</evidence>
<dbReference type="InterPro" id="IPR035965">
    <property type="entry name" value="PAS-like_dom_sf"/>
</dbReference>
<dbReference type="SUPFAM" id="SSF47384">
    <property type="entry name" value="Homodimeric domain of signal transducing histidine kinase"/>
    <property type="match status" value="1"/>
</dbReference>
<dbReference type="SUPFAM" id="SSF52172">
    <property type="entry name" value="CheY-like"/>
    <property type="match status" value="2"/>
</dbReference>
<feature type="modified residue" description="4-aspartylphosphate" evidence="14">
    <location>
        <position position="865"/>
    </location>
</feature>
<comment type="caution">
    <text evidence="20">The sequence shown here is derived from an EMBL/GenBank/DDBJ whole genome shotgun (WGS) entry which is preliminary data.</text>
</comment>
<dbReference type="PROSITE" id="PS50894">
    <property type="entry name" value="HPT"/>
    <property type="match status" value="1"/>
</dbReference>
<keyword evidence="21" id="KW-1185">Reference proteome</keyword>
<dbReference type="InterPro" id="IPR013656">
    <property type="entry name" value="PAS_4"/>
</dbReference>
<dbReference type="CDD" id="cd17546">
    <property type="entry name" value="REC_hyHK_CKI1_RcsC-like"/>
    <property type="match status" value="1"/>
</dbReference>
<dbReference type="PANTHER" id="PTHR45339">
    <property type="entry name" value="HYBRID SIGNAL TRANSDUCTION HISTIDINE KINASE J"/>
    <property type="match status" value="1"/>
</dbReference>
<keyword evidence="10" id="KW-1133">Transmembrane helix</keyword>
<keyword evidence="6" id="KW-0812">Transmembrane</keyword>
<evidence type="ECO:0000256" key="7">
    <source>
        <dbReference type="ARBA" id="ARBA00022741"/>
    </source>
</evidence>
<dbReference type="InterPro" id="IPR000014">
    <property type="entry name" value="PAS"/>
</dbReference>
<evidence type="ECO:0000259" key="17">
    <source>
        <dbReference type="PROSITE" id="PS50112"/>
    </source>
</evidence>
<dbReference type="SUPFAM" id="SSF47226">
    <property type="entry name" value="Histidine-containing phosphotransfer domain, HPT domain"/>
    <property type="match status" value="1"/>
</dbReference>
<feature type="modified residue" description="Phosphohistidine" evidence="13">
    <location>
        <position position="1014"/>
    </location>
</feature>
<dbReference type="EC" id="2.7.13.3" evidence="3"/>
<dbReference type="PROSITE" id="PS50113">
    <property type="entry name" value="PAC"/>
    <property type="match status" value="2"/>
</dbReference>
<feature type="domain" description="HPt" evidence="19">
    <location>
        <begin position="975"/>
        <end position="1068"/>
    </location>
</feature>
<dbReference type="InterPro" id="IPR011006">
    <property type="entry name" value="CheY-like_superfamily"/>
</dbReference>
<dbReference type="SMART" id="SM00388">
    <property type="entry name" value="HisKA"/>
    <property type="match status" value="1"/>
</dbReference>
<keyword evidence="4" id="KW-1003">Cell membrane</keyword>
<dbReference type="PRINTS" id="PR00344">
    <property type="entry name" value="BCTRLSENSOR"/>
</dbReference>
<dbReference type="InterPro" id="IPR001789">
    <property type="entry name" value="Sig_transdc_resp-reg_receiver"/>
</dbReference>
<evidence type="ECO:0000256" key="9">
    <source>
        <dbReference type="ARBA" id="ARBA00022840"/>
    </source>
</evidence>
<evidence type="ECO:0000259" key="16">
    <source>
        <dbReference type="PROSITE" id="PS50110"/>
    </source>
</evidence>
<keyword evidence="8" id="KW-0808">Transferase</keyword>
<keyword evidence="12" id="KW-0472">Membrane</keyword>
<dbReference type="InterPro" id="IPR003594">
    <property type="entry name" value="HATPase_dom"/>
</dbReference>
<evidence type="ECO:0000256" key="1">
    <source>
        <dbReference type="ARBA" id="ARBA00000085"/>
    </source>
</evidence>
<sequence length="1073" mass="115854">MDGTQEGRPGPDDPAFVRRLFDAHPDGLWLFDDEGVTVWANDNIAEIVGRAIEEMAGLPVRELFDEQGRRDFDAHLVEMRRTGVGAQNVEAYFVRPDGTAVWGLLSYTPVLDDDGSRIGWLHRVTPYTERKELVAALVEREHQLATAQRIAHIGSWEWDVIADHVLWSDEMCRIFGVEPGTSPDFQTYVQLLHPDDREHSQEVIQGAAARGEQEYGFDHRVLRADGGVRWVRGRGVIERDPGGAVVRMSGTAQDITDLHRADEQAAEASRRLFLLQQMTTAANRATNLREALVIAGIGVPEHTTWSAVCGFLYDWQVPGVEVLDMSGGQAVVRPDPALAEEARRTGEVTVGVPSAMADTHSLVAMPVALGDEVIAVVELVADELPPDENSHQLMTQISHQLGLVAERERSAAALAEARDDAMEASRLKSEFLATMSHEIRTPMNGVIGLTDLLLRTDLDEHQRRLAANLQNAGMTLLGIINDILDLSKIESGKLELEAADFDVRAVFDQVASVLSGPAHDKGLELIVACHPDVPLQLRGDSVRFGQVISNLGSNAVKFTDTGEVVIEARVERQTPRDVVLRVDVTDTGVGIDPASRERLFEAFTQADPSTTRRHGGTGLGLAISRQLVDALGGELWVTSEPGSGSTFSFTVRLERVTGAAARQFDVPVQLRGRRILVVDDNETNRFILEDQLAAWHMRAFAVASAAEALTTLHEAVALGDPFEVALLDLRMPDVDGLQLAEQLRGDPGLMGLQMVLLSSEQVPRQQVADAGIRSSLSKPVREVELHDALLGVLAPRPPGAARARSTATGADLGLRVLVVEDNPVNQMVATGLLENLGCTVDVADDGIAAVERLSGAHGYAVVFMDCRMPRLDGFDATRQVRAAEPPGQRVPIIAMTASALEGERERCLEAGMDDYLTKPVDAAEVESALRTWAGLPEAPAPEPPPQREPPPEAAAVIGVLDADRVRMLEGLVKDGTSFFERTAASFMGRVGDQLVAIRAAVERANANSLLTSSHQLKGSALNLGLPRVAAAAARLEALGTAGRTDGAEAMLDELTAEVDIAVSALQQATAKGR</sequence>
<evidence type="ECO:0000256" key="4">
    <source>
        <dbReference type="ARBA" id="ARBA00022475"/>
    </source>
</evidence>
<dbReference type="Pfam" id="PF00512">
    <property type="entry name" value="HisKA"/>
    <property type="match status" value="1"/>
</dbReference>
<dbReference type="InterPro" id="IPR001610">
    <property type="entry name" value="PAC"/>
</dbReference>
<dbReference type="SMART" id="SM00086">
    <property type="entry name" value="PAC"/>
    <property type="match status" value="2"/>
</dbReference>
<dbReference type="PROSITE" id="PS50112">
    <property type="entry name" value="PAS"/>
    <property type="match status" value="2"/>
</dbReference>
<evidence type="ECO:0000256" key="11">
    <source>
        <dbReference type="ARBA" id="ARBA00023012"/>
    </source>
</evidence>
<feature type="domain" description="PAS" evidence="17">
    <location>
        <begin position="13"/>
        <end position="83"/>
    </location>
</feature>
<keyword evidence="5 14" id="KW-0597">Phosphoprotein</keyword>
<feature type="domain" description="PAC" evidence="18">
    <location>
        <begin position="87"/>
        <end position="139"/>
    </location>
</feature>
<proteinExistence type="predicted"/>
<dbReference type="PANTHER" id="PTHR45339:SF1">
    <property type="entry name" value="HYBRID SIGNAL TRANSDUCTION HISTIDINE KINASE J"/>
    <property type="match status" value="1"/>
</dbReference>
<evidence type="ECO:0000313" key="20">
    <source>
        <dbReference type="EMBL" id="MFC6042448.1"/>
    </source>
</evidence>
<dbReference type="InterPro" id="IPR008207">
    <property type="entry name" value="Sig_transdc_His_kin_Hpt_dom"/>
</dbReference>
<dbReference type="Gene3D" id="3.30.565.10">
    <property type="entry name" value="Histidine kinase-like ATPase, C-terminal domain"/>
    <property type="match status" value="1"/>
</dbReference>
<dbReference type="CDD" id="cd00082">
    <property type="entry name" value="HisKA"/>
    <property type="match status" value="1"/>
</dbReference>
<protein>
    <recommendedName>
        <fullName evidence="3">histidine kinase</fullName>
        <ecNumber evidence="3">2.7.13.3</ecNumber>
    </recommendedName>
</protein>
<keyword evidence="8" id="KW-0418">Kinase</keyword>
<reference evidence="21" key="1">
    <citation type="journal article" date="2019" name="Int. J. Syst. Evol. Microbiol.">
        <title>The Global Catalogue of Microorganisms (GCM) 10K type strain sequencing project: providing services to taxonomists for standard genome sequencing and annotation.</title>
        <authorList>
            <consortium name="The Broad Institute Genomics Platform"/>
            <consortium name="The Broad Institute Genome Sequencing Center for Infectious Disease"/>
            <person name="Wu L."/>
            <person name="Ma J."/>
        </authorList>
    </citation>
    <scope>NUCLEOTIDE SEQUENCE [LARGE SCALE GENOMIC DNA]</scope>
    <source>
        <strain evidence="21">CCUG 54522</strain>
    </source>
</reference>
<keyword evidence="9" id="KW-0067">ATP-binding</keyword>
<dbReference type="Gene3D" id="1.20.120.160">
    <property type="entry name" value="HPT domain"/>
    <property type="match status" value="1"/>
</dbReference>
<evidence type="ECO:0000256" key="5">
    <source>
        <dbReference type="ARBA" id="ARBA00022553"/>
    </source>
</evidence>
<evidence type="ECO:0000256" key="14">
    <source>
        <dbReference type="PROSITE-ProRule" id="PRU00169"/>
    </source>
</evidence>
<dbReference type="CDD" id="cd00130">
    <property type="entry name" value="PAS"/>
    <property type="match status" value="2"/>
</dbReference>
<evidence type="ECO:0000256" key="13">
    <source>
        <dbReference type="PROSITE-ProRule" id="PRU00110"/>
    </source>
</evidence>
<dbReference type="Pfam" id="PF02518">
    <property type="entry name" value="HATPase_c"/>
    <property type="match status" value="1"/>
</dbReference>
<feature type="domain" description="PAC" evidence="18">
    <location>
        <begin position="215"/>
        <end position="267"/>
    </location>
</feature>
<evidence type="ECO:0000259" key="15">
    <source>
        <dbReference type="PROSITE" id="PS50109"/>
    </source>
</evidence>
<evidence type="ECO:0000256" key="12">
    <source>
        <dbReference type="ARBA" id="ARBA00023136"/>
    </source>
</evidence>
<dbReference type="Pfam" id="PF00072">
    <property type="entry name" value="Response_reg"/>
    <property type="match status" value="2"/>
</dbReference>
<evidence type="ECO:0000256" key="10">
    <source>
        <dbReference type="ARBA" id="ARBA00022989"/>
    </source>
</evidence>
<dbReference type="Pfam" id="PF01627">
    <property type="entry name" value="Hpt"/>
    <property type="match status" value="1"/>
</dbReference>
<name>A0ABW1LFK7_9ACTN</name>
<dbReference type="SMART" id="SM00091">
    <property type="entry name" value="PAS"/>
    <property type="match status" value="2"/>
</dbReference>
<evidence type="ECO:0000256" key="2">
    <source>
        <dbReference type="ARBA" id="ARBA00004651"/>
    </source>
</evidence>
<dbReference type="Proteomes" id="UP001596135">
    <property type="component" value="Unassembled WGS sequence"/>
</dbReference>
<dbReference type="Pfam" id="PF08447">
    <property type="entry name" value="PAS_3"/>
    <property type="match status" value="1"/>
</dbReference>
<dbReference type="Pfam" id="PF08448">
    <property type="entry name" value="PAS_4"/>
    <property type="match status" value="1"/>
</dbReference>
<evidence type="ECO:0000256" key="3">
    <source>
        <dbReference type="ARBA" id="ARBA00012438"/>
    </source>
</evidence>
<dbReference type="InterPro" id="IPR036890">
    <property type="entry name" value="HATPase_C_sf"/>
</dbReference>
<accession>A0ABW1LFK7</accession>
<dbReference type="InterPro" id="IPR004358">
    <property type="entry name" value="Sig_transdc_His_kin-like_C"/>
</dbReference>
<feature type="modified residue" description="4-aspartylphosphate" evidence="14">
    <location>
        <position position="728"/>
    </location>
</feature>